<reference evidence="1 2" key="1">
    <citation type="submission" date="2023-10" db="EMBL/GenBank/DDBJ databases">
        <title>Chromosome-scale genome assembly provides insights into flower coloration mechanisms of Canna indica.</title>
        <authorList>
            <person name="Li C."/>
        </authorList>
    </citation>
    <scope>NUCLEOTIDE SEQUENCE [LARGE SCALE GENOMIC DNA]</scope>
    <source>
        <tissue evidence="1">Flower</tissue>
    </source>
</reference>
<evidence type="ECO:0000313" key="2">
    <source>
        <dbReference type="Proteomes" id="UP001327560"/>
    </source>
</evidence>
<name>A0AAQ3KUC5_9LILI</name>
<evidence type="ECO:0000313" key="1">
    <source>
        <dbReference type="EMBL" id="WOL13238.1"/>
    </source>
</evidence>
<accession>A0AAQ3KUC5</accession>
<keyword evidence="2" id="KW-1185">Reference proteome</keyword>
<dbReference type="EMBL" id="CP136896">
    <property type="protein sequence ID" value="WOL13238.1"/>
    <property type="molecule type" value="Genomic_DNA"/>
</dbReference>
<proteinExistence type="predicted"/>
<dbReference type="AlphaFoldDB" id="A0AAQ3KUC5"/>
<sequence>MVQQQDVEQLIKENWHVSSMSSRHITEVENNLKTMSGKLTNWAKSNIGHLEKSLNEAKEELARLDQMDEEGKCSEQDITRMRCLTNRIMALNKQIHLKWWSKARVKWLEENDKNTRFFHNLAKYKKCKNTINSICQEGVQINDPLEVSNASAN</sequence>
<gene>
    <name evidence="1" type="ORF">Cni_G22007</name>
</gene>
<dbReference type="Proteomes" id="UP001327560">
    <property type="component" value="Chromosome 7"/>
</dbReference>
<organism evidence="1 2">
    <name type="scientific">Canna indica</name>
    <name type="common">Indian-shot</name>
    <dbReference type="NCBI Taxonomy" id="4628"/>
    <lineage>
        <taxon>Eukaryota</taxon>
        <taxon>Viridiplantae</taxon>
        <taxon>Streptophyta</taxon>
        <taxon>Embryophyta</taxon>
        <taxon>Tracheophyta</taxon>
        <taxon>Spermatophyta</taxon>
        <taxon>Magnoliopsida</taxon>
        <taxon>Liliopsida</taxon>
        <taxon>Zingiberales</taxon>
        <taxon>Cannaceae</taxon>
        <taxon>Canna</taxon>
    </lineage>
</organism>
<protein>
    <submittedName>
        <fullName evidence="1">Uncharacterized protein</fullName>
    </submittedName>
</protein>